<dbReference type="Pfam" id="PF00535">
    <property type="entry name" value="Glycos_transf_2"/>
    <property type="match status" value="1"/>
</dbReference>
<dbReference type="Proteomes" id="UP000009010">
    <property type="component" value="Chromosome"/>
</dbReference>
<dbReference type="RefSeq" id="WP_015697652.1">
    <property type="nucleotide sequence ID" value="NC_016818.1"/>
</dbReference>
<proteinExistence type="predicted"/>
<keyword evidence="3" id="KW-1185">Reference proteome</keyword>
<dbReference type="STRING" id="745277.Rahaq2_2654"/>
<dbReference type="EMBL" id="CP003244">
    <property type="protein sequence ID" value="AEX52503.1"/>
    <property type="molecule type" value="Genomic_DNA"/>
</dbReference>
<reference evidence="2 3" key="1">
    <citation type="journal article" date="2012" name="J. Bacteriol.">
        <title>Complete Genome Sequence of Rahnella aquatilis CIP 78.65.</title>
        <authorList>
            <person name="Martinez R.J."/>
            <person name="Bruce D."/>
            <person name="Detter C."/>
            <person name="Goodwin L.A."/>
            <person name="Han J."/>
            <person name="Han C.S."/>
            <person name="Held B."/>
            <person name="Land M.L."/>
            <person name="Mikhailova N."/>
            <person name="Nolan M."/>
            <person name="Pennacchio L."/>
            <person name="Pitluck S."/>
            <person name="Tapia R."/>
            <person name="Woyke T."/>
            <person name="Sobecky P.A."/>
        </authorList>
    </citation>
    <scope>NUCLEOTIDE SEQUENCE [LARGE SCALE GENOMIC DNA]</scope>
    <source>
        <strain evidence="3">ATCC 33071 / DSM 4594 / JCM 1683 / NBRC 105701 / NCIMB 13365 / CIP 78.65</strain>
    </source>
</reference>
<dbReference type="PATRIC" id="fig|745277.3.peg.2562"/>
<dbReference type="HOGENOM" id="CLU_025996_0_7_6"/>
<dbReference type="OrthoDB" id="6813549at2"/>
<dbReference type="PANTHER" id="PTHR22916:SF3">
    <property type="entry name" value="UDP-GLCNAC:BETAGAL BETA-1,3-N-ACETYLGLUCOSAMINYLTRANSFERASE-LIKE PROTEIN 1"/>
    <property type="match status" value="1"/>
</dbReference>
<dbReference type="InterPro" id="IPR001173">
    <property type="entry name" value="Glyco_trans_2-like"/>
</dbReference>
<dbReference type="PANTHER" id="PTHR22916">
    <property type="entry name" value="GLYCOSYLTRANSFERASE"/>
    <property type="match status" value="1"/>
</dbReference>
<dbReference type="eggNOG" id="COG1216">
    <property type="taxonomic scope" value="Bacteria"/>
</dbReference>
<organism evidence="2 3">
    <name type="scientific">Rahnella aquatilis (strain ATCC 33071 / DSM 4594 / JCM 1683 / NBRC 105701 / NCIMB 13365 / CIP 78.65)</name>
    <dbReference type="NCBI Taxonomy" id="745277"/>
    <lineage>
        <taxon>Bacteria</taxon>
        <taxon>Pseudomonadati</taxon>
        <taxon>Pseudomonadota</taxon>
        <taxon>Gammaproteobacteria</taxon>
        <taxon>Enterobacterales</taxon>
        <taxon>Yersiniaceae</taxon>
        <taxon>Rahnella</taxon>
    </lineage>
</organism>
<evidence type="ECO:0000313" key="3">
    <source>
        <dbReference type="Proteomes" id="UP000009010"/>
    </source>
</evidence>
<feature type="domain" description="Glycosyltransferase 2-like" evidence="1">
    <location>
        <begin position="9"/>
        <end position="102"/>
    </location>
</feature>
<dbReference type="GO" id="GO:0016758">
    <property type="term" value="F:hexosyltransferase activity"/>
    <property type="evidence" value="ECO:0007669"/>
    <property type="project" value="UniProtKB-ARBA"/>
</dbReference>
<gene>
    <name evidence="2" type="ordered locus">Rahaq2_2654</name>
</gene>
<evidence type="ECO:0000259" key="1">
    <source>
        <dbReference type="Pfam" id="PF00535"/>
    </source>
</evidence>
<reference evidence="3" key="2">
    <citation type="submission" date="2012-01" db="EMBL/GenBank/DDBJ databases">
        <title>Complete sequence of chromosome of Rahnella aquatilis CIP 78.65.</title>
        <authorList>
            <person name="Lucas S."/>
            <person name="Han J."/>
            <person name="Lapidus A."/>
            <person name="Cheng J.-F."/>
            <person name="Goodwin L."/>
            <person name="Pitluck S."/>
            <person name="Peters L."/>
            <person name="Ovchinnikova G."/>
            <person name="Held B."/>
            <person name="Detter J.C."/>
            <person name="Han C."/>
            <person name="Tapia R."/>
            <person name="Land M."/>
            <person name="Hauser L."/>
            <person name="Kyrpides N."/>
            <person name="Ivanova N."/>
            <person name="Pagani I."/>
            <person name="Sobecky P."/>
            <person name="Martinez R."/>
            <person name="Woyke T."/>
        </authorList>
    </citation>
    <scope>NUCLEOTIDE SEQUENCE [LARGE SCALE GENOMIC DNA]</scope>
    <source>
        <strain evidence="3">ATCC 33071 / DSM 4594 / JCM 1683 / NBRC 105701 / NCIMB 13365 / CIP 78.65</strain>
    </source>
</reference>
<dbReference type="AlphaFoldDB" id="H2IQY0"/>
<dbReference type="InterPro" id="IPR029044">
    <property type="entry name" value="Nucleotide-diphossugar_trans"/>
</dbReference>
<dbReference type="KEGG" id="raq:Rahaq2_2654"/>
<dbReference type="Gene3D" id="3.90.550.10">
    <property type="entry name" value="Spore Coat Polysaccharide Biosynthesis Protein SpsA, Chain A"/>
    <property type="match status" value="1"/>
</dbReference>
<accession>H2IQY0</accession>
<name>H2IQY0_RAHAC</name>
<evidence type="ECO:0000313" key="2">
    <source>
        <dbReference type="EMBL" id="AEX52503.1"/>
    </source>
</evidence>
<keyword evidence="2" id="KW-0808">Transferase</keyword>
<protein>
    <submittedName>
        <fullName evidence="2">Glycosyl transferase</fullName>
    </submittedName>
</protein>
<dbReference type="CDD" id="cd00761">
    <property type="entry name" value="Glyco_tranf_GTA_type"/>
    <property type="match status" value="1"/>
</dbReference>
<dbReference type="SUPFAM" id="SSF53448">
    <property type="entry name" value="Nucleotide-diphospho-sugar transferases"/>
    <property type="match status" value="1"/>
</dbReference>
<sequence length="303" mass="34604">MNSKNNMISIVVPCFNSGFFLAECIASILASKIKCLVEVIIVDDGSTDDITLDLLGKFMSLDNVIVERLPHNHGVQYARNIGIVKSNGNFLMTLDSDDKLHNNIDGGSYIDEAINVLENDFDVAFVHCYSEMFGEYSGMTISSYPLNEDLIVSKHHVPTSIIYRKSDLDTGDNYLLGLQKWQDWSFGVKILANRWANNLFNKIYAITRPHHQYRVHFEWARISYSNVNEYEMTLMTIIDSIRYFQSLMGSESAEHIAKTVLAMKPLKVNELCHIANHDVVLAYKIIHERKFRLESSNVDNRIP</sequence>